<evidence type="ECO:0000313" key="5">
    <source>
        <dbReference type="Proteomes" id="UP000198406"/>
    </source>
</evidence>
<dbReference type="Pfam" id="PF00773">
    <property type="entry name" value="RNB"/>
    <property type="match status" value="1"/>
</dbReference>
<keyword evidence="4" id="KW-0378">Hydrolase</keyword>
<dbReference type="GO" id="GO:0006402">
    <property type="term" value="P:mRNA catabolic process"/>
    <property type="evidence" value="ECO:0007669"/>
    <property type="project" value="TreeGrafter"/>
</dbReference>
<dbReference type="Proteomes" id="UP000198406">
    <property type="component" value="Unassembled WGS sequence"/>
</dbReference>
<dbReference type="InterPro" id="IPR001900">
    <property type="entry name" value="RNase_II/R"/>
</dbReference>
<accession>A0A1Z5K0U2</accession>
<feature type="region of interest" description="Disordered" evidence="2">
    <location>
        <begin position="706"/>
        <end position="730"/>
    </location>
</feature>
<dbReference type="GO" id="GO:0000175">
    <property type="term" value="F:3'-5'-RNA exonuclease activity"/>
    <property type="evidence" value="ECO:0007669"/>
    <property type="project" value="TreeGrafter"/>
</dbReference>
<dbReference type="SMART" id="SM00955">
    <property type="entry name" value="RNB"/>
    <property type="match status" value="1"/>
</dbReference>
<dbReference type="GO" id="GO:0003723">
    <property type="term" value="F:RNA binding"/>
    <property type="evidence" value="ECO:0007669"/>
    <property type="project" value="InterPro"/>
</dbReference>
<dbReference type="SUPFAM" id="SSF50249">
    <property type="entry name" value="Nucleic acid-binding proteins"/>
    <property type="match status" value="1"/>
</dbReference>
<dbReference type="PANTHER" id="PTHR23355:SF30">
    <property type="entry name" value="DIS3-LIKE EXONUCLEASE 1"/>
    <property type="match status" value="1"/>
</dbReference>
<dbReference type="EMBL" id="BDSP01000141">
    <property type="protein sequence ID" value="GAX19867.1"/>
    <property type="molecule type" value="Genomic_DNA"/>
</dbReference>
<name>A0A1Z5K0U2_FISSO</name>
<dbReference type="InterPro" id="IPR056404">
    <property type="entry name" value="HTH_RNase_II"/>
</dbReference>
<reference evidence="4 5" key="1">
    <citation type="journal article" date="2015" name="Plant Cell">
        <title>Oil accumulation by the oleaginous diatom Fistulifera solaris as revealed by the genome and transcriptome.</title>
        <authorList>
            <person name="Tanaka T."/>
            <person name="Maeda Y."/>
            <person name="Veluchamy A."/>
            <person name="Tanaka M."/>
            <person name="Abida H."/>
            <person name="Marechal E."/>
            <person name="Bowler C."/>
            <person name="Muto M."/>
            <person name="Sunaga Y."/>
            <person name="Tanaka M."/>
            <person name="Yoshino T."/>
            <person name="Taniguchi T."/>
            <person name="Fukuda Y."/>
            <person name="Nemoto M."/>
            <person name="Matsumoto M."/>
            <person name="Wong P.S."/>
            <person name="Aburatani S."/>
            <person name="Fujibuchi W."/>
        </authorList>
    </citation>
    <scope>NUCLEOTIDE SEQUENCE [LARGE SCALE GENOMIC DNA]</scope>
    <source>
        <strain evidence="4 5">JPCC DA0580</strain>
    </source>
</reference>
<keyword evidence="5" id="KW-1185">Reference proteome</keyword>
<dbReference type="Pfam" id="PF23161">
    <property type="entry name" value="HTH_RNase_II"/>
    <property type="match status" value="1"/>
</dbReference>
<proteinExistence type="predicted"/>
<evidence type="ECO:0000259" key="3">
    <source>
        <dbReference type="SMART" id="SM00955"/>
    </source>
</evidence>
<organism evidence="4 5">
    <name type="scientific">Fistulifera solaris</name>
    <name type="common">Oleaginous diatom</name>
    <dbReference type="NCBI Taxonomy" id="1519565"/>
    <lineage>
        <taxon>Eukaryota</taxon>
        <taxon>Sar</taxon>
        <taxon>Stramenopiles</taxon>
        <taxon>Ochrophyta</taxon>
        <taxon>Bacillariophyta</taxon>
        <taxon>Bacillariophyceae</taxon>
        <taxon>Bacillariophycidae</taxon>
        <taxon>Naviculales</taxon>
        <taxon>Naviculaceae</taxon>
        <taxon>Fistulifera</taxon>
    </lineage>
</organism>
<dbReference type="AlphaFoldDB" id="A0A1Z5K0U2"/>
<evidence type="ECO:0000256" key="2">
    <source>
        <dbReference type="SAM" id="MobiDB-lite"/>
    </source>
</evidence>
<dbReference type="InterPro" id="IPR012340">
    <property type="entry name" value="NA-bd_OB-fold"/>
</dbReference>
<dbReference type="InterPro" id="IPR050180">
    <property type="entry name" value="RNR_Ribonuclease"/>
</dbReference>
<gene>
    <name evidence="4" type="ORF">FisN_1Lh670</name>
</gene>
<dbReference type="PANTHER" id="PTHR23355">
    <property type="entry name" value="RIBONUCLEASE"/>
    <property type="match status" value="1"/>
</dbReference>
<comment type="caution">
    <text evidence="4">The sequence shown here is derived from an EMBL/GenBank/DDBJ whole genome shotgun (WGS) entry which is preliminary data.</text>
</comment>
<dbReference type="InParanoid" id="A0A1Z5K0U2"/>
<sequence>MSLPGVQLSKMLSTTYSNEHPPQDWADMTFLVPHESIRRQLVSLQRSIEALPNTTDKDNCWKATLFAKWFLEVFHFLVTQHYESIEQIYQPFLIEHKAEWPDFSQTNIIKEILPSIYECCDMMQKQNGIDCSDIITALKEQVPDFAKNLSEHMNELEIKLPPILRVSVTEKQNATAVSKMIAFQGIPGLMKILPGILLANQEWMTRSYYAQSYLKTLPPPVLKAQVTTLIPNYCHCYMRMRDAPLLTSPPVLKEKRMYPLIRSAKSICIVLWTVIVWSWIIPLHYSFHLTHRRSQSATVRNAHSSTGWFPVLEVEQDGNIYHENDAQKILEAQSAILAAGLARARLNSIEKTSIINTTFTREMEACVRGRFMDLTCTAAGEHSLENLFFDQSALVQRAVEEASTWDVLRGAVLTFQSLCAMATQVGLRGPPEQLKRMVAHLDDRNDKTLIERDFRQTWDRDSVRRLKFKVDRSPALDLLAELMWKRTPQGAFDLLIKLGVWTEHEDLALLRSGFPLRFTEEEEELAKHAFQDDHDPDAMLGIRKDLRHLKVYTIDGASTTEIDDGLSLETVTKPDGTTRNRTWIHIADADRWAPRGSKLLEIARQRITSLYLPLESIFMFPSSVSSDLMALKTNRDSYALSLAVELNEDGSVDPHTLLLTPSIIRVTYRLTYDEVDEMLEEGIGYREEWELGALLAEAKKRRKYRCENGSSEQLIPRPIPTASVSVDRNNTHPDDYDISLSIQVAYNSGQNQSKATLDNPNSPPSFEDPVSSSYLLVTEAMIMSGECLGHWKTKIEHEYKQNSGNEHENTVRLAFRAQSKPEFLQRLREYKTFLGLLEQNVGDGYCHAWYGRRFLQGAKVSESRMPHAGLGLSSYVQWSSPIRRFSDLQVHSCIKRYLRRNRVYELWKAGDSIPDGLTSLDLGLPQSFENGNGRLKPPTIPITTDMLDNDIDFMEGGGLLGAARTLQKRSQEYWHFEYIRRTYVADPGKVYDAVILGLVDPAKRQHAIYVYELGLEHRYTSPAGILDAGVKLRLLVDDVSPRHGLLSFVRTV</sequence>
<feature type="domain" description="RNB" evidence="3">
    <location>
        <begin position="543"/>
        <end position="900"/>
    </location>
</feature>
<evidence type="ECO:0000256" key="1">
    <source>
        <dbReference type="ARBA" id="ARBA00016366"/>
    </source>
</evidence>
<protein>
    <recommendedName>
        <fullName evidence="1">DIS3-like exonuclease 1</fullName>
    </recommendedName>
</protein>
<dbReference type="OrthoDB" id="2285229at2759"/>
<evidence type="ECO:0000313" key="4">
    <source>
        <dbReference type="EMBL" id="GAX19867.1"/>
    </source>
</evidence>